<organism evidence="5 6">
    <name type="scientific">Acidisarcina polymorpha</name>
    <dbReference type="NCBI Taxonomy" id="2211140"/>
    <lineage>
        <taxon>Bacteria</taxon>
        <taxon>Pseudomonadati</taxon>
        <taxon>Acidobacteriota</taxon>
        <taxon>Terriglobia</taxon>
        <taxon>Terriglobales</taxon>
        <taxon>Acidobacteriaceae</taxon>
        <taxon>Acidisarcina</taxon>
    </lineage>
</organism>
<dbReference type="InterPro" id="IPR020449">
    <property type="entry name" value="Tscrpt_reg_AraC-type_HTH"/>
</dbReference>
<proteinExistence type="predicted"/>
<keyword evidence="6" id="KW-1185">Reference proteome</keyword>
<dbReference type="AlphaFoldDB" id="A0A2Z5FUC8"/>
<protein>
    <submittedName>
        <fullName evidence="5">Transcriptional regulator, AraC family</fullName>
    </submittedName>
</protein>
<keyword evidence="2" id="KW-0238">DNA-binding</keyword>
<dbReference type="OrthoDB" id="323290at2"/>
<keyword evidence="3" id="KW-0804">Transcription</keyword>
<evidence type="ECO:0000313" key="6">
    <source>
        <dbReference type="Proteomes" id="UP000253606"/>
    </source>
</evidence>
<evidence type="ECO:0000259" key="4">
    <source>
        <dbReference type="PROSITE" id="PS01124"/>
    </source>
</evidence>
<evidence type="ECO:0000256" key="1">
    <source>
        <dbReference type="ARBA" id="ARBA00023015"/>
    </source>
</evidence>
<name>A0A2Z5FUC8_9BACT</name>
<dbReference type="PANTHER" id="PTHR46796">
    <property type="entry name" value="HTH-TYPE TRANSCRIPTIONAL ACTIVATOR RHAS-RELATED"/>
    <property type="match status" value="1"/>
</dbReference>
<dbReference type="SUPFAM" id="SSF46689">
    <property type="entry name" value="Homeodomain-like"/>
    <property type="match status" value="2"/>
</dbReference>
<sequence>MAECRHHQVANSIVPAQKRKLFLIHDASRRPSRLAMVHRAGANALLPGPAWVEQDGKRVRIRLLDPGAESFITDETSEEATVAPACVPPAQLAEDGLSPSQFRRVLAFIGDRLSRNLTLSELAREAGLSAAYFSQRFKCSTGTSPHQYLLRLRICKAKTLLEESESPIIDIAAECGFQTQQHFARIFRRLMRTTPTEYRRQRQRSDYASVAPSLLDRRHILSQNYRPPVGSGLLKSGSLDTLPGSAVHP</sequence>
<dbReference type="PROSITE" id="PS01124">
    <property type="entry name" value="HTH_ARAC_FAMILY_2"/>
    <property type="match status" value="1"/>
</dbReference>
<accession>A0A2Z5FUC8</accession>
<gene>
    <name evidence="5" type="ORF">ACPOL_0746</name>
</gene>
<keyword evidence="1" id="KW-0805">Transcription regulation</keyword>
<dbReference type="InterPro" id="IPR050204">
    <property type="entry name" value="AraC_XylS_family_regulators"/>
</dbReference>
<reference evidence="5 6" key="1">
    <citation type="journal article" date="2018" name="Front. Microbiol.">
        <title>Hydrolytic Capabilities as a Key to Environmental Success: Chitinolytic and Cellulolytic Acidobacteria From Acidic Sub-arctic Soils and Boreal Peatlands.</title>
        <authorList>
            <person name="Belova S.E."/>
            <person name="Ravin N.V."/>
            <person name="Pankratov T.A."/>
            <person name="Rakitin A.L."/>
            <person name="Ivanova A.A."/>
            <person name="Beletsky A.V."/>
            <person name="Mardanov A.V."/>
            <person name="Sinninghe Damste J.S."/>
            <person name="Dedysh S.N."/>
        </authorList>
    </citation>
    <scope>NUCLEOTIDE SEQUENCE [LARGE SCALE GENOMIC DNA]</scope>
    <source>
        <strain evidence="5 6">SBC82</strain>
    </source>
</reference>
<dbReference type="PRINTS" id="PR00032">
    <property type="entry name" value="HTHARAC"/>
</dbReference>
<dbReference type="GO" id="GO:0043565">
    <property type="term" value="F:sequence-specific DNA binding"/>
    <property type="evidence" value="ECO:0007669"/>
    <property type="project" value="InterPro"/>
</dbReference>
<dbReference type="PROSITE" id="PS00041">
    <property type="entry name" value="HTH_ARAC_FAMILY_1"/>
    <property type="match status" value="1"/>
</dbReference>
<dbReference type="GO" id="GO:0003700">
    <property type="term" value="F:DNA-binding transcription factor activity"/>
    <property type="evidence" value="ECO:0007669"/>
    <property type="project" value="InterPro"/>
</dbReference>
<dbReference type="KEGG" id="abas:ACPOL_0746"/>
<dbReference type="RefSeq" id="WP_114205811.1">
    <property type="nucleotide sequence ID" value="NZ_CP030840.1"/>
</dbReference>
<dbReference type="Gene3D" id="1.10.10.60">
    <property type="entry name" value="Homeodomain-like"/>
    <property type="match status" value="2"/>
</dbReference>
<dbReference type="InterPro" id="IPR018062">
    <property type="entry name" value="HTH_AraC-typ_CS"/>
</dbReference>
<evidence type="ECO:0000256" key="2">
    <source>
        <dbReference type="ARBA" id="ARBA00023125"/>
    </source>
</evidence>
<dbReference type="Proteomes" id="UP000253606">
    <property type="component" value="Chromosome"/>
</dbReference>
<dbReference type="InterPro" id="IPR018060">
    <property type="entry name" value="HTH_AraC"/>
</dbReference>
<dbReference type="SMART" id="SM00342">
    <property type="entry name" value="HTH_ARAC"/>
    <property type="match status" value="1"/>
</dbReference>
<dbReference type="Pfam" id="PF12833">
    <property type="entry name" value="HTH_18"/>
    <property type="match status" value="1"/>
</dbReference>
<dbReference type="EMBL" id="CP030840">
    <property type="protein sequence ID" value="AXC10107.1"/>
    <property type="molecule type" value="Genomic_DNA"/>
</dbReference>
<evidence type="ECO:0000313" key="5">
    <source>
        <dbReference type="EMBL" id="AXC10107.1"/>
    </source>
</evidence>
<evidence type="ECO:0000256" key="3">
    <source>
        <dbReference type="ARBA" id="ARBA00023163"/>
    </source>
</evidence>
<dbReference type="PANTHER" id="PTHR46796:SF6">
    <property type="entry name" value="ARAC SUBFAMILY"/>
    <property type="match status" value="1"/>
</dbReference>
<dbReference type="InterPro" id="IPR009057">
    <property type="entry name" value="Homeodomain-like_sf"/>
</dbReference>
<feature type="domain" description="HTH araC/xylS-type" evidence="4">
    <location>
        <begin position="103"/>
        <end position="201"/>
    </location>
</feature>